<dbReference type="InParanoid" id="A0A0C3NRS2"/>
<accession>A0A0C3NRS2</accession>
<reference evidence="1 2" key="1">
    <citation type="submission" date="2014-04" db="EMBL/GenBank/DDBJ databases">
        <authorList>
            <consortium name="DOE Joint Genome Institute"/>
            <person name="Kuo A."/>
            <person name="Kohler A."/>
            <person name="Costa M.D."/>
            <person name="Nagy L.G."/>
            <person name="Floudas D."/>
            <person name="Copeland A."/>
            <person name="Barry K.W."/>
            <person name="Cichocki N."/>
            <person name="Veneault-Fourrey C."/>
            <person name="LaButti K."/>
            <person name="Lindquist E.A."/>
            <person name="Lipzen A."/>
            <person name="Lundell T."/>
            <person name="Morin E."/>
            <person name="Murat C."/>
            <person name="Sun H."/>
            <person name="Tunlid A."/>
            <person name="Henrissat B."/>
            <person name="Grigoriev I.V."/>
            <person name="Hibbett D.S."/>
            <person name="Martin F."/>
            <person name="Nordberg H.P."/>
            <person name="Cantor M.N."/>
            <person name="Hua S.X."/>
        </authorList>
    </citation>
    <scope>NUCLEOTIDE SEQUENCE [LARGE SCALE GENOMIC DNA]</scope>
    <source>
        <strain evidence="1 2">Marx 270</strain>
    </source>
</reference>
<organism evidence="1 2">
    <name type="scientific">Pisolithus tinctorius Marx 270</name>
    <dbReference type="NCBI Taxonomy" id="870435"/>
    <lineage>
        <taxon>Eukaryota</taxon>
        <taxon>Fungi</taxon>
        <taxon>Dikarya</taxon>
        <taxon>Basidiomycota</taxon>
        <taxon>Agaricomycotina</taxon>
        <taxon>Agaricomycetes</taxon>
        <taxon>Agaricomycetidae</taxon>
        <taxon>Boletales</taxon>
        <taxon>Sclerodermatineae</taxon>
        <taxon>Pisolithaceae</taxon>
        <taxon>Pisolithus</taxon>
    </lineage>
</organism>
<dbReference type="HOGENOM" id="CLU_1993560_0_0_1"/>
<reference evidence="2" key="2">
    <citation type="submission" date="2015-01" db="EMBL/GenBank/DDBJ databases">
        <title>Evolutionary Origins and Diversification of the Mycorrhizal Mutualists.</title>
        <authorList>
            <consortium name="DOE Joint Genome Institute"/>
            <consortium name="Mycorrhizal Genomics Consortium"/>
            <person name="Kohler A."/>
            <person name="Kuo A."/>
            <person name="Nagy L.G."/>
            <person name="Floudas D."/>
            <person name="Copeland A."/>
            <person name="Barry K.W."/>
            <person name="Cichocki N."/>
            <person name="Veneault-Fourrey C."/>
            <person name="LaButti K."/>
            <person name="Lindquist E.A."/>
            <person name="Lipzen A."/>
            <person name="Lundell T."/>
            <person name="Morin E."/>
            <person name="Murat C."/>
            <person name="Riley R."/>
            <person name="Ohm R."/>
            <person name="Sun H."/>
            <person name="Tunlid A."/>
            <person name="Henrissat B."/>
            <person name="Grigoriev I.V."/>
            <person name="Hibbett D.S."/>
            <person name="Martin F."/>
        </authorList>
    </citation>
    <scope>NUCLEOTIDE SEQUENCE [LARGE SCALE GENOMIC DNA]</scope>
    <source>
        <strain evidence="2">Marx 270</strain>
    </source>
</reference>
<evidence type="ECO:0000313" key="1">
    <source>
        <dbReference type="EMBL" id="KIN97988.1"/>
    </source>
</evidence>
<keyword evidence="2" id="KW-1185">Reference proteome</keyword>
<sequence length="125" mass="12857">MAPGCFKALWCIRRPPSLSDDAAVPQVPSPVGAAQPPASTNIHIPALTEVLVEASDSPSVNIGGVRATTAVENTLPCSPVGPSPSNVDISAPAPAQGGFSHFLWCATHDSTFSGRKCGHSWSCTH</sequence>
<evidence type="ECO:0000313" key="2">
    <source>
        <dbReference type="Proteomes" id="UP000054217"/>
    </source>
</evidence>
<dbReference type="EMBL" id="KN832020">
    <property type="protein sequence ID" value="KIN97988.1"/>
    <property type="molecule type" value="Genomic_DNA"/>
</dbReference>
<gene>
    <name evidence="1" type="ORF">M404DRAFT_1005672</name>
</gene>
<name>A0A0C3NRS2_PISTI</name>
<protein>
    <submittedName>
        <fullName evidence="1">Uncharacterized protein</fullName>
    </submittedName>
</protein>
<dbReference type="AlphaFoldDB" id="A0A0C3NRS2"/>
<dbReference type="Proteomes" id="UP000054217">
    <property type="component" value="Unassembled WGS sequence"/>
</dbReference>
<proteinExistence type="predicted"/>
<dbReference type="OrthoDB" id="2702193at2759"/>